<sequence>MDSYSYSSSSSSYSSSSNQIYSYHEEEKRGKNASSFRSALHSVRKLPMKPMKKPIAPFPPIPPKVYKVDPENFKEVVQKLTSATEFQSTRLQEVAPPPLNLSPPWQQPLVYPNQVEMPTASKFSDFMTETHEEKAMKPSDYIFGALSPLGFNLSPSTLAWCSSFLLSPGTLSPLEPSAVL</sequence>
<dbReference type="EMBL" id="CACTIH010009082">
    <property type="protein sequence ID" value="CAA3023067.1"/>
    <property type="molecule type" value="Genomic_DNA"/>
</dbReference>
<gene>
    <name evidence="3" type="ORF">OLEA9_A054417</name>
</gene>
<dbReference type="Pfam" id="PF05678">
    <property type="entry name" value="VQ"/>
    <property type="match status" value="1"/>
</dbReference>
<dbReference type="AlphaFoldDB" id="A0A8S0UVP0"/>
<dbReference type="Gramene" id="OE9A054417T1">
    <property type="protein sequence ID" value="OE9A054417C1"/>
    <property type="gene ID" value="OE9A054417"/>
</dbReference>
<accession>A0A8S0UVP0</accession>
<evidence type="ECO:0000313" key="3">
    <source>
        <dbReference type="EMBL" id="CAA3023067.1"/>
    </source>
</evidence>
<dbReference type="InterPro" id="IPR039610">
    <property type="entry name" value="VQ29"/>
</dbReference>
<dbReference type="PANTHER" id="PTHR34794">
    <property type="entry name" value="EXPRESSED PROTEIN"/>
    <property type="match status" value="1"/>
</dbReference>
<evidence type="ECO:0000256" key="1">
    <source>
        <dbReference type="SAM" id="MobiDB-lite"/>
    </source>
</evidence>
<proteinExistence type="predicted"/>
<evidence type="ECO:0000313" key="4">
    <source>
        <dbReference type="Proteomes" id="UP000594638"/>
    </source>
</evidence>
<dbReference type="OrthoDB" id="689462at2759"/>
<feature type="region of interest" description="Disordered" evidence="1">
    <location>
        <begin position="1"/>
        <end position="39"/>
    </location>
</feature>
<keyword evidence="4" id="KW-1185">Reference proteome</keyword>
<feature type="domain" description="VQ" evidence="2">
    <location>
        <begin position="60"/>
        <end position="81"/>
    </location>
</feature>
<comment type="caution">
    <text evidence="3">The sequence shown here is derived from an EMBL/GenBank/DDBJ whole genome shotgun (WGS) entry which is preliminary data.</text>
</comment>
<dbReference type="InterPro" id="IPR008889">
    <property type="entry name" value="VQ"/>
</dbReference>
<name>A0A8S0UVP0_OLEEU</name>
<protein>
    <recommendedName>
        <fullName evidence="2">VQ domain-containing protein</fullName>
    </recommendedName>
</protein>
<dbReference type="PANTHER" id="PTHR34794:SF1">
    <property type="entry name" value="OS10G0101800 PROTEIN"/>
    <property type="match status" value="1"/>
</dbReference>
<organism evidence="3 4">
    <name type="scientific">Olea europaea subsp. europaea</name>
    <dbReference type="NCBI Taxonomy" id="158383"/>
    <lineage>
        <taxon>Eukaryota</taxon>
        <taxon>Viridiplantae</taxon>
        <taxon>Streptophyta</taxon>
        <taxon>Embryophyta</taxon>
        <taxon>Tracheophyta</taxon>
        <taxon>Spermatophyta</taxon>
        <taxon>Magnoliopsida</taxon>
        <taxon>eudicotyledons</taxon>
        <taxon>Gunneridae</taxon>
        <taxon>Pentapetalae</taxon>
        <taxon>asterids</taxon>
        <taxon>lamiids</taxon>
        <taxon>Lamiales</taxon>
        <taxon>Oleaceae</taxon>
        <taxon>Oleeae</taxon>
        <taxon>Olea</taxon>
    </lineage>
</organism>
<evidence type="ECO:0000259" key="2">
    <source>
        <dbReference type="Pfam" id="PF05678"/>
    </source>
</evidence>
<reference evidence="3 4" key="1">
    <citation type="submission" date="2019-12" db="EMBL/GenBank/DDBJ databases">
        <authorList>
            <person name="Alioto T."/>
            <person name="Alioto T."/>
            <person name="Gomez Garrido J."/>
        </authorList>
    </citation>
    <scope>NUCLEOTIDE SEQUENCE [LARGE SCALE GENOMIC DNA]</scope>
</reference>
<feature type="compositionally biased region" description="Low complexity" evidence="1">
    <location>
        <begin position="1"/>
        <end position="17"/>
    </location>
</feature>
<dbReference type="Proteomes" id="UP000594638">
    <property type="component" value="Unassembled WGS sequence"/>
</dbReference>